<keyword evidence="1" id="KW-1133">Transmembrane helix</keyword>
<gene>
    <name evidence="2" type="ORF">GCM10009096_30480</name>
</gene>
<organism evidence="2 3">
    <name type="scientific">Parasphingorhabdus litoris</name>
    <dbReference type="NCBI Taxonomy" id="394733"/>
    <lineage>
        <taxon>Bacteria</taxon>
        <taxon>Pseudomonadati</taxon>
        <taxon>Pseudomonadota</taxon>
        <taxon>Alphaproteobacteria</taxon>
        <taxon>Sphingomonadales</taxon>
        <taxon>Sphingomonadaceae</taxon>
        <taxon>Parasphingorhabdus</taxon>
    </lineage>
</organism>
<evidence type="ECO:0000256" key="1">
    <source>
        <dbReference type="SAM" id="Phobius"/>
    </source>
</evidence>
<evidence type="ECO:0008006" key="4">
    <source>
        <dbReference type="Google" id="ProtNLM"/>
    </source>
</evidence>
<proteinExistence type="predicted"/>
<dbReference type="EMBL" id="BAAAEM010000003">
    <property type="protein sequence ID" value="GAA0485640.1"/>
    <property type="molecule type" value="Genomic_DNA"/>
</dbReference>
<dbReference type="Proteomes" id="UP001500713">
    <property type="component" value="Unassembled WGS sequence"/>
</dbReference>
<reference evidence="2 3" key="1">
    <citation type="journal article" date="2019" name="Int. J. Syst. Evol. Microbiol.">
        <title>The Global Catalogue of Microorganisms (GCM) 10K type strain sequencing project: providing services to taxonomists for standard genome sequencing and annotation.</title>
        <authorList>
            <consortium name="The Broad Institute Genomics Platform"/>
            <consortium name="The Broad Institute Genome Sequencing Center for Infectious Disease"/>
            <person name="Wu L."/>
            <person name="Ma J."/>
        </authorList>
    </citation>
    <scope>NUCLEOTIDE SEQUENCE [LARGE SCALE GENOMIC DNA]</scope>
    <source>
        <strain evidence="2 3">JCM 14162</strain>
    </source>
</reference>
<keyword evidence="3" id="KW-1185">Reference proteome</keyword>
<sequence>MAKDAIVQGDNENASFDAAWKDVRADEEIQFTNIKPEPPEEPPEWWTDFLNWLGDVLGPVAEAVVAAWPVLRIFLLVLLAAGVLTLLWVILSPYWEEWRNRKPKQVEEWRPEETAARQLLEEADALADQGQFNEAAHLLLFRSIEDIEKRRPDLLRPSNTSREIERFESLPETARAMFAVIAGHVERGIFAATPIGEEGWAASRNAYGEFALADSWRKPKAGAK</sequence>
<name>A0ABN1AX16_9SPHN</name>
<keyword evidence="1" id="KW-0812">Transmembrane</keyword>
<evidence type="ECO:0000313" key="2">
    <source>
        <dbReference type="EMBL" id="GAA0485640.1"/>
    </source>
</evidence>
<keyword evidence="1" id="KW-0472">Membrane</keyword>
<protein>
    <recommendedName>
        <fullName evidence="4">DUF4129 domain-containing protein</fullName>
    </recommendedName>
</protein>
<dbReference type="RefSeq" id="WP_229955562.1">
    <property type="nucleotide sequence ID" value="NZ_BAAAEM010000003.1"/>
</dbReference>
<comment type="caution">
    <text evidence="2">The sequence shown here is derived from an EMBL/GenBank/DDBJ whole genome shotgun (WGS) entry which is preliminary data.</text>
</comment>
<feature type="transmembrane region" description="Helical" evidence="1">
    <location>
        <begin position="73"/>
        <end position="95"/>
    </location>
</feature>
<evidence type="ECO:0000313" key="3">
    <source>
        <dbReference type="Proteomes" id="UP001500713"/>
    </source>
</evidence>
<accession>A0ABN1AX16</accession>